<accession>A0A699ZW99</accession>
<name>A0A699ZW99_HAELA</name>
<protein>
    <submittedName>
        <fullName evidence="1">Uncharacterized protein</fullName>
    </submittedName>
</protein>
<organism evidence="1 2">
    <name type="scientific">Haematococcus lacustris</name>
    <name type="common">Green alga</name>
    <name type="synonym">Haematococcus pluvialis</name>
    <dbReference type="NCBI Taxonomy" id="44745"/>
    <lineage>
        <taxon>Eukaryota</taxon>
        <taxon>Viridiplantae</taxon>
        <taxon>Chlorophyta</taxon>
        <taxon>core chlorophytes</taxon>
        <taxon>Chlorophyceae</taxon>
        <taxon>CS clade</taxon>
        <taxon>Chlamydomonadales</taxon>
        <taxon>Haematococcaceae</taxon>
        <taxon>Haematococcus</taxon>
    </lineage>
</organism>
<reference evidence="1 2" key="1">
    <citation type="submission" date="2020-02" db="EMBL/GenBank/DDBJ databases">
        <title>Draft genome sequence of Haematococcus lacustris strain NIES-144.</title>
        <authorList>
            <person name="Morimoto D."/>
            <person name="Nakagawa S."/>
            <person name="Yoshida T."/>
            <person name="Sawayama S."/>
        </authorList>
    </citation>
    <scope>NUCLEOTIDE SEQUENCE [LARGE SCALE GENOMIC DNA]</scope>
    <source>
        <strain evidence="1 2">NIES-144</strain>
    </source>
</reference>
<gene>
    <name evidence="1" type="ORF">HaLaN_25467</name>
</gene>
<comment type="caution">
    <text evidence="1">The sequence shown here is derived from an EMBL/GenBank/DDBJ whole genome shotgun (WGS) entry which is preliminary data.</text>
</comment>
<evidence type="ECO:0000313" key="2">
    <source>
        <dbReference type="Proteomes" id="UP000485058"/>
    </source>
</evidence>
<keyword evidence="2" id="KW-1185">Reference proteome</keyword>
<dbReference type="EMBL" id="BLLF01003383">
    <property type="protein sequence ID" value="GFH27187.1"/>
    <property type="molecule type" value="Genomic_DNA"/>
</dbReference>
<dbReference type="Proteomes" id="UP000485058">
    <property type="component" value="Unassembled WGS sequence"/>
</dbReference>
<proteinExistence type="predicted"/>
<sequence length="91" mass="9879">MAAIDALSRLPPLKDVETKAQGSTSALQKHREGRNVYQFLRSRPATTTSWDAGLSSAATAERGSQLVARVTATCRWMAIKHMLTSHAPFPA</sequence>
<dbReference type="AlphaFoldDB" id="A0A699ZW99"/>
<evidence type="ECO:0000313" key="1">
    <source>
        <dbReference type="EMBL" id="GFH27187.1"/>
    </source>
</evidence>